<evidence type="ECO:0008006" key="4">
    <source>
        <dbReference type="Google" id="ProtNLM"/>
    </source>
</evidence>
<evidence type="ECO:0000256" key="1">
    <source>
        <dbReference type="SAM" id="Phobius"/>
    </source>
</evidence>
<protein>
    <recommendedName>
        <fullName evidence="4">Heparan-alpha-glucosaminide N-acetyltransferase</fullName>
    </recommendedName>
</protein>
<dbReference type="PANTHER" id="PTHR31061:SF24">
    <property type="entry name" value="LD22376P"/>
    <property type="match status" value="1"/>
</dbReference>
<name>A0AAV8WWP6_9CUCU</name>
<dbReference type="AlphaFoldDB" id="A0AAV8WWP6"/>
<evidence type="ECO:0000313" key="2">
    <source>
        <dbReference type="EMBL" id="KAJ8930660.1"/>
    </source>
</evidence>
<dbReference type="EMBL" id="JANEYF010004594">
    <property type="protein sequence ID" value="KAJ8930660.1"/>
    <property type="molecule type" value="Genomic_DNA"/>
</dbReference>
<feature type="transmembrane region" description="Helical" evidence="1">
    <location>
        <begin position="197"/>
        <end position="215"/>
    </location>
</feature>
<proteinExistence type="predicted"/>
<keyword evidence="1" id="KW-0472">Membrane</keyword>
<dbReference type="Proteomes" id="UP001162156">
    <property type="component" value="Unassembled WGS sequence"/>
</dbReference>
<evidence type="ECO:0000313" key="3">
    <source>
        <dbReference type="Proteomes" id="UP001162156"/>
    </source>
</evidence>
<feature type="transmembrane region" description="Helical" evidence="1">
    <location>
        <begin position="96"/>
        <end position="115"/>
    </location>
</feature>
<keyword evidence="1" id="KW-1133">Transmembrane helix</keyword>
<feature type="transmembrane region" description="Helical" evidence="1">
    <location>
        <begin position="127"/>
        <end position="149"/>
    </location>
</feature>
<keyword evidence="1" id="KW-0812">Transmembrane</keyword>
<sequence length="223" mass="25456">MYWPNCGKGYLGPGGLDNYGKYFNCTGGVAGYIDRAVFGNHMYKHPPCQKLYENKVYYDPEGILGTLTSILMVYLGVQAGRILNTYVNVRDKVIRWTTWGVVTGLLGGALCTFSRDNGPIPLNKQLWSLSFVLVTSGMAFVVQAFLFMIVDILRKWGGRPFFYPGMNPIILYVGHEIMRDTFPFAWKPTTETHATYLFMNLWGTFLWVAFSIFLYKRNLFLTI</sequence>
<gene>
    <name evidence="2" type="ORF">NQ314_016522</name>
</gene>
<organism evidence="2 3">
    <name type="scientific">Rhamnusium bicolor</name>
    <dbReference type="NCBI Taxonomy" id="1586634"/>
    <lineage>
        <taxon>Eukaryota</taxon>
        <taxon>Metazoa</taxon>
        <taxon>Ecdysozoa</taxon>
        <taxon>Arthropoda</taxon>
        <taxon>Hexapoda</taxon>
        <taxon>Insecta</taxon>
        <taxon>Pterygota</taxon>
        <taxon>Neoptera</taxon>
        <taxon>Endopterygota</taxon>
        <taxon>Coleoptera</taxon>
        <taxon>Polyphaga</taxon>
        <taxon>Cucujiformia</taxon>
        <taxon>Chrysomeloidea</taxon>
        <taxon>Cerambycidae</taxon>
        <taxon>Lepturinae</taxon>
        <taxon>Rhagiini</taxon>
        <taxon>Rhamnusium</taxon>
    </lineage>
</organism>
<reference evidence="2" key="1">
    <citation type="journal article" date="2023" name="Insect Mol. Biol.">
        <title>Genome sequencing provides insights into the evolution of gene families encoding plant cell wall-degrading enzymes in longhorned beetles.</title>
        <authorList>
            <person name="Shin N.R."/>
            <person name="Okamura Y."/>
            <person name="Kirsch R."/>
            <person name="Pauchet Y."/>
        </authorList>
    </citation>
    <scope>NUCLEOTIDE SEQUENCE</scope>
    <source>
        <strain evidence="2">RBIC_L_NR</strain>
    </source>
</reference>
<comment type="caution">
    <text evidence="2">The sequence shown here is derived from an EMBL/GenBank/DDBJ whole genome shotgun (WGS) entry which is preliminary data.</text>
</comment>
<feature type="transmembrane region" description="Helical" evidence="1">
    <location>
        <begin position="161"/>
        <end position="177"/>
    </location>
</feature>
<dbReference type="PANTHER" id="PTHR31061">
    <property type="entry name" value="LD22376P"/>
    <property type="match status" value="1"/>
</dbReference>
<feature type="transmembrane region" description="Helical" evidence="1">
    <location>
        <begin position="63"/>
        <end position="84"/>
    </location>
</feature>
<keyword evidence="3" id="KW-1185">Reference proteome</keyword>
<accession>A0AAV8WWP6</accession>